<keyword evidence="7" id="KW-0862">Zinc</keyword>
<dbReference type="NCBIfam" id="TIGR00043">
    <property type="entry name" value="rRNA maturation RNase YbeY"/>
    <property type="match status" value="1"/>
</dbReference>
<keyword evidence="3" id="KW-0540">Nuclease</keyword>
<name>A0A0F9VX71_9ZZZZ</name>
<proteinExistence type="inferred from homology"/>
<evidence type="ECO:0000256" key="5">
    <source>
        <dbReference type="ARBA" id="ARBA00022759"/>
    </source>
</evidence>
<evidence type="ECO:0000256" key="4">
    <source>
        <dbReference type="ARBA" id="ARBA00022723"/>
    </source>
</evidence>
<dbReference type="EMBL" id="LAZR01000269">
    <property type="protein sequence ID" value="KKN78066.1"/>
    <property type="molecule type" value="Genomic_DNA"/>
</dbReference>
<dbReference type="Gene3D" id="3.40.390.30">
    <property type="entry name" value="Metalloproteases ('zincins'), catalytic domain"/>
    <property type="match status" value="1"/>
</dbReference>
<evidence type="ECO:0000256" key="6">
    <source>
        <dbReference type="ARBA" id="ARBA00022801"/>
    </source>
</evidence>
<keyword evidence="6" id="KW-0378">Hydrolase</keyword>
<dbReference type="AlphaFoldDB" id="A0A0F9VX71"/>
<reference evidence="8" key="1">
    <citation type="journal article" date="2015" name="Nature">
        <title>Complex archaea that bridge the gap between prokaryotes and eukaryotes.</title>
        <authorList>
            <person name="Spang A."/>
            <person name="Saw J.H."/>
            <person name="Jorgensen S.L."/>
            <person name="Zaremba-Niedzwiedzka K."/>
            <person name="Martijn J."/>
            <person name="Lind A.E."/>
            <person name="van Eijk R."/>
            <person name="Schleper C."/>
            <person name="Guy L."/>
            <person name="Ettema T.J."/>
        </authorList>
    </citation>
    <scope>NUCLEOTIDE SEQUENCE</scope>
</reference>
<dbReference type="GO" id="GO:0046872">
    <property type="term" value="F:metal ion binding"/>
    <property type="evidence" value="ECO:0007669"/>
    <property type="project" value="UniProtKB-KW"/>
</dbReference>
<evidence type="ECO:0000313" key="8">
    <source>
        <dbReference type="EMBL" id="KKN78066.1"/>
    </source>
</evidence>
<dbReference type="InterPro" id="IPR020549">
    <property type="entry name" value="YbeY_CS"/>
</dbReference>
<gene>
    <name evidence="8" type="ORF">LCGC14_0354090</name>
</gene>
<dbReference type="PANTHER" id="PTHR46986:SF1">
    <property type="entry name" value="ENDORIBONUCLEASE YBEY, CHLOROPLASTIC"/>
    <property type="match status" value="1"/>
</dbReference>
<dbReference type="HAMAP" id="MF_00009">
    <property type="entry name" value="Endoribonucl_YbeY"/>
    <property type="match status" value="1"/>
</dbReference>
<protein>
    <submittedName>
        <fullName evidence="8">Uncharacterized protein</fullName>
    </submittedName>
</protein>
<dbReference type="PANTHER" id="PTHR46986">
    <property type="entry name" value="ENDORIBONUCLEASE YBEY, CHLOROPLASTIC"/>
    <property type="match status" value="1"/>
</dbReference>
<dbReference type="PROSITE" id="PS01306">
    <property type="entry name" value="UPF0054"/>
    <property type="match status" value="1"/>
</dbReference>
<organism evidence="8">
    <name type="scientific">marine sediment metagenome</name>
    <dbReference type="NCBI Taxonomy" id="412755"/>
    <lineage>
        <taxon>unclassified sequences</taxon>
        <taxon>metagenomes</taxon>
        <taxon>ecological metagenomes</taxon>
    </lineage>
</organism>
<comment type="cofactor">
    <cofactor evidence="1">
        <name>Zn(2+)</name>
        <dbReference type="ChEBI" id="CHEBI:29105"/>
    </cofactor>
</comment>
<keyword evidence="4" id="KW-0479">Metal-binding</keyword>
<comment type="similarity">
    <text evidence="2">Belongs to the endoribonuclease YbeY family.</text>
</comment>
<evidence type="ECO:0000256" key="1">
    <source>
        <dbReference type="ARBA" id="ARBA00001947"/>
    </source>
</evidence>
<dbReference type="SUPFAM" id="SSF55486">
    <property type="entry name" value="Metalloproteases ('zincins'), catalytic domain"/>
    <property type="match status" value="1"/>
</dbReference>
<dbReference type="InterPro" id="IPR023091">
    <property type="entry name" value="MetalPrtase_cat_dom_sf_prd"/>
</dbReference>
<evidence type="ECO:0000256" key="2">
    <source>
        <dbReference type="ARBA" id="ARBA00010875"/>
    </source>
</evidence>
<dbReference type="InterPro" id="IPR002036">
    <property type="entry name" value="YbeY"/>
</dbReference>
<dbReference type="GO" id="GO:0004222">
    <property type="term" value="F:metalloendopeptidase activity"/>
    <property type="evidence" value="ECO:0007669"/>
    <property type="project" value="InterPro"/>
</dbReference>
<dbReference type="GO" id="GO:0004519">
    <property type="term" value="F:endonuclease activity"/>
    <property type="evidence" value="ECO:0007669"/>
    <property type="project" value="UniProtKB-KW"/>
</dbReference>
<evidence type="ECO:0000256" key="3">
    <source>
        <dbReference type="ARBA" id="ARBA00022722"/>
    </source>
</evidence>
<sequence>MRSGKSGSVLYKGLTVALSIEATEWEAAGLGDVSAMAHGVFAAAAGRIGLPEDLQSEIAVTLADDETVRAANAEWRGKDRPTNILSFPMAHLAPGDRPGPLCGDLLLAFQTVQREACAEGKRLADHVRHLLVHGFLHLMGFDHIDEAEAEAMETLEIAILADLGIADPYRESLENPPKPVMMAD</sequence>
<evidence type="ECO:0000256" key="7">
    <source>
        <dbReference type="ARBA" id="ARBA00022833"/>
    </source>
</evidence>
<dbReference type="Pfam" id="PF02130">
    <property type="entry name" value="YbeY"/>
    <property type="match status" value="1"/>
</dbReference>
<keyword evidence="5" id="KW-0255">Endonuclease</keyword>
<comment type="caution">
    <text evidence="8">The sequence shown here is derived from an EMBL/GenBank/DDBJ whole genome shotgun (WGS) entry which is preliminary data.</text>
</comment>
<accession>A0A0F9VX71</accession>
<dbReference type="GO" id="GO:0006364">
    <property type="term" value="P:rRNA processing"/>
    <property type="evidence" value="ECO:0007669"/>
    <property type="project" value="InterPro"/>
</dbReference>